<accession>A0A7M2WR73</accession>
<evidence type="ECO:0000313" key="1">
    <source>
        <dbReference type="EMBL" id="QOV87301.1"/>
    </source>
</evidence>
<gene>
    <name evidence="1" type="ORF">IPV69_13465</name>
</gene>
<keyword evidence="2" id="KW-1185">Reference proteome</keyword>
<dbReference type="AlphaFoldDB" id="A0A7M2WR73"/>
<proteinExistence type="predicted"/>
<dbReference type="Proteomes" id="UP000593765">
    <property type="component" value="Chromosome"/>
</dbReference>
<protein>
    <submittedName>
        <fullName evidence="1">Uncharacterized protein</fullName>
    </submittedName>
</protein>
<reference evidence="1 2" key="1">
    <citation type="submission" date="2020-10" db="EMBL/GenBank/DDBJ databases">
        <title>Wide distribution of Phycisphaera-like planctomycetes from WD2101 soil group in peatlands and genome analysis of the first cultivated representative.</title>
        <authorList>
            <person name="Dedysh S.N."/>
            <person name="Beletsky A.V."/>
            <person name="Ivanova A."/>
            <person name="Kulichevskaya I.S."/>
            <person name="Suzina N.E."/>
            <person name="Philippov D.A."/>
            <person name="Rakitin A.L."/>
            <person name="Mardanov A.V."/>
            <person name="Ravin N.V."/>
        </authorList>
    </citation>
    <scope>NUCLEOTIDE SEQUENCE [LARGE SCALE GENOMIC DNA]</scope>
    <source>
        <strain evidence="1 2">M1803</strain>
    </source>
</reference>
<dbReference type="RefSeq" id="WP_206290198.1">
    <property type="nucleotide sequence ID" value="NZ_CP063458.1"/>
</dbReference>
<organism evidence="1 2">
    <name type="scientific">Humisphaera borealis</name>
    <dbReference type="NCBI Taxonomy" id="2807512"/>
    <lineage>
        <taxon>Bacteria</taxon>
        <taxon>Pseudomonadati</taxon>
        <taxon>Planctomycetota</taxon>
        <taxon>Phycisphaerae</taxon>
        <taxon>Tepidisphaerales</taxon>
        <taxon>Tepidisphaeraceae</taxon>
        <taxon>Humisphaera</taxon>
    </lineage>
</organism>
<dbReference type="EMBL" id="CP063458">
    <property type="protein sequence ID" value="QOV87301.1"/>
    <property type="molecule type" value="Genomic_DNA"/>
</dbReference>
<evidence type="ECO:0000313" key="2">
    <source>
        <dbReference type="Proteomes" id="UP000593765"/>
    </source>
</evidence>
<name>A0A7M2WR73_9BACT</name>
<sequence length="157" mass="17078">MATLVLKIREGCGEVFVEFHVDGEDLGARIMADLGDEGFDDVLPWFGGDYQIKDTVLGDAARQDGVQNAIMLACGCGHFACSGVSADVVANAETITFSNFSTWRHGRRIVAAVEPVSFDRRQFESALAKLYRDVAEWRPSPPGTEVPPRIILIPPPA</sequence>
<dbReference type="KEGG" id="hbs:IPV69_13465"/>